<dbReference type="EMBL" id="AMQN01006611">
    <property type="status" value="NOT_ANNOTATED_CDS"/>
    <property type="molecule type" value="Genomic_DNA"/>
</dbReference>
<proteinExistence type="predicted"/>
<dbReference type="InterPro" id="IPR032675">
    <property type="entry name" value="LRR_dom_sf"/>
</dbReference>
<accession>R7URP0</accession>
<dbReference type="InterPro" id="IPR001611">
    <property type="entry name" value="Leu-rich_rpt"/>
</dbReference>
<protein>
    <recommendedName>
        <fullName evidence="8">LRRCT domain-containing protein</fullName>
    </recommendedName>
</protein>
<keyword evidence="7" id="KW-1185">Reference proteome</keyword>
<dbReference type="EMBL" id="KB298735">
    <property type="protein sequence ID" value="ELU08823.1"/>
    <property type="molecule type" value="Genomic_DNA"/>
</dbReference>
<evidence type="ECO:0000313" key="6">
    <source>
        <dbReference type="EnsemblMetazoa" id="CapteP208128"/>
    </source>
</evidence>
<sequence>MEIRRLLWMLVCLANFEEGLCGKLVNFDESHLASVPEDIAPDVTLLSFNDNDITRIRRTDFNDKYPDLTLLVLGENNITSIESGCFKGTILEGLHLSSNKLTSIPDLHEVSNTLTKLSLNSNEIATIAVEELSYLIKLTFLYLSNNRFTTLQDIAHFMPSLNELWLIENPLDCCCSNVWLKQIRTVSSVYNNNYIFSNINKVIVWEW</sequence>
<dbReference type="STRING" id="283909.R7URP0"/>
<evidence type="ECO:0000256" key="4">
    <source>
        <dbReference type="SAM" id="SignalP"/>
    </source>
</evidence>
<dbReference type="GO" id="GO:0005886">
    <property type="term" value="C:plasma membrane"/>
    <property type="evidence" value="ECO:0007669"/>
    <property type="project" value="TreeGrafter"/>
</dbReference>
<evidence type="ECO:0000256" key="2">
    <source>
        <dbReference type="ARBA" id="ARBA00022729"/>
    </source>
</evidence>
<dbReference type="Gene3D" id="3.80.10.10">
    <property type="entry name" value="Ribonuclease Inhibitor"/>
    <property type="match status" value="2"/>
</dbReference>
<evidence type="ECO:0000256" key="3">
    <source>
        <dbReference type="ARBA" id="ARBA00022737"/>
    </source>
</evidence>
<feature type="signal peptide" evidence="4">
    <location>
        <begin position="1"/>
        <end position="21"/>
    </location>
</feature>
<name>R7URP0_CAPTE</name>
<reference evidence="6" key="3">
    <citation type="submission" date="2015-06" db="UniProtKB">
        <authorList>
            <consortium name="EnsemblMetazoa"/>
        </authorList>
    </citation>
    <scope>IDENTIFICATION</scope>
</reference>
<dbReference type="HOGENOM" id="CLU_074440_0_0_1"/>
<evidence type="ECO:0000313" key="5">
    <source>
        <dbReference type="EMBL" id="ELU08823.1"/>
    </source>
</evidence>
<dbReference type="PANTHER" id="PTHR24369">
    <property type="entry name" value="ANTIGEN BSP, PUTATIVE-RELATED"/>
    <property type="match status" value="1"/>
</dbReference>
<keyword evidence="2 4" id="KW-0732">Signal</keyword>
<dbReference type="PROSITE" id="PS51450">
    <property type="entry name" value="LRR"/>
    <property type="match status" value="2"/>
</dbReference>
<evidence type="ECO:0000313" key="7">
    <source>
        <dbReference type="Proteomes" id="UP000014760"/>
    </source>
</evidence>
<dbReference type="Proteomes" id="UP000014760">
    <property type="component" value="Unassembled WGS sequence"/>
</dbReference>
<reference evidence="7" key="1">
    <citation type="submission" date="2012-12" db="EMBL/GenBank/DDBJ databases">
        <authorList>
            <person name="Hellsten U."/>
            <person name="Grimwood J."/>
            <person name="Chapman J.A."/>
            <person name="Shapiro H."/>
            <person name="Aerts A."/>
            <person name="Otillar R.P."/>
            <person name="Terry A.Y."/>
            <person name="Boore J.L."/>
            <person name="Simakov O."/>
            <person name="Marletaz F."/>
            <person name="Cho S.-J."/>
            <person name="Edsinger-Gonzales E."/>
            <person name="Havlak P."/>
            <person name="Kuo D.-H."/>
            <person name="Larsson T."/>
            <person name="Lv J."/>
            <person name="Arendt D."/>
            <person name="Savage R."/>
            <person name="Osoegawa K."/>
            <person name="de Jong P."/>
            <person name="Lindberg D.R."/>
            <person name="Seaver E.C."/>
            <person name="Weisblat D.A."/>
            <person name="Putnam N.H."/>
            <person name="Grigoriev I.V."/>
            <person name="Rokhsar D.S."/>
        </authorList>
    </citation>
    <scope>NUCLEOTIDE SEQUENCE</scope>
    <source>
        <strain evidence="7">I ESC-2004</strain>
    </source>
</reference>
<gene>
    <name evidence="5" type="ORF">CAPTEDRAFT_208128</name>
</gene>
<dbReference type="AlphaFoldDB" id="R7URP0"/>
<feature type="chain" id="PRO_5008788294" description="LRRCT domain-containing protein" evidence="4">
    <location>
        <begin position="22"/>
        <end position="207"/>
    </location>
</feature>
<evidence type="ECO:0008006" key="8">
    <source>
        <dbReference type="Google" id="ProtNLM"/>
    </source>
</evidence>
<reference evidence="5 7" key="2">
    <citation type="journal article" date="2013" name="Nature">
        <title>Insights into bilaterian evolution from three spiralian genomes.</title>
        <authorList>
            <person name="Simakov O."/>
            <person name="Marletaz F."/>
            <person name="Cho S.J."/>
            <person name="Edsinger-Gonzales E."/>
            <person name="Havlak P."/>
            <person name="Hellsten U."/>
            <person name="Kuo D.H."/>
            <person name="Larsson T."/>
            <person name="Lv J."/>
            <person name="Arendt D."/>
            <person name="Savage R."/>
            <person name="Osoegawa K."/>
            <person name="de Jong P."/>
            <person name="Grimwood J."/>
            <person name="Chapman J.A."/>
            <person name="Shapiro H."/>
            <person name="Aerts A."/>
            <person name="Otillar R.P."/>
            <person name="Terry A.Y."/>
            <person name="Boore J.L."/>
            <person name="Grigoriev I.V."/>
            <person name="Lindberg D.R."/>
            <person name="Seaver E.C."/>
            <person name="Weisblat D.A."/>
            <person name="Putnam N.H."/>
            <person name="Rokhsar D.S."/>
        </authorList>
    </citation>
    <scope>NUCLEOTIDE SEQUENCE</scope>
    <source>
        <strain evidence="5 7">I ESC-2004</strain>
    </source>
</reference>
<dbReference type="OrthoDB" id="5972624at2759"/>
<keyword evidence="3" id="KW-0677">Repeat</keyword>
<keyword evidence="1" id="KW-0433">Leucine-rich repeat</keyword>
<dbReference type="Pfam" id="PF00560">
    <property type="entry name" value="LRR_1"/>
    <property type="match status" value="1"/>
</dbReference>
<dbReference type="InterPro" id="IPR050541">
    <property type="entry name" value="LRR_TM_domain-containing"/>
</dbReference>
<organism evidence="5">
    <name type="scientific">Capitella teleta</name>
    <name type="common">Polychaete worm</name>
    <dbReference type="NCBI Taxonomy" id="283909"/>
    <lineage>
        <taxon>Eukaryota</taxon>
        <taxon>Metazoa</taxon>
        <taxon>Spiralia</taxon>
        <taxon>Lophotrochozoa</taxon>
        <taxon>Annelida</taxon>
        <taxon>Polychaeta</taxon>
        <taxon>Sedentaria</taxon>
        <taxon>Scolecida</taxon>
        <taxon>Capitellidae</taxon>
        <taxon>Capitella</taxon>
    </lineage>
</organism>
<dbReference type="PANTHER" id="PTHR24369:SF210">
    <property type="entry name" value="CHAOPTIN-RELATED"/>
    <property type="match status" value="1"/>
</dbReference>
<dbReference type="SUPFAM" id="SSF52075">
    <property type="entry name" value="Outer arm dynein light chain 1"/>
    <property type="match status" value="1"/>
</dbReference>
<evidence type="ECO:0000256" key="1">
    <source>
        <dbReference type="ARBA" id="ARBA00022614"/>
    </source>
</evidence>
<dbReference type="Pfam" id="PF13855">
    <property type="entry name" value="LRR_8"/>
    <property type="match status" value="1"/>
</dbReference>
<dbReference type="EnsemblMetazoa" id="CapteT208128">
    <property type="protein sequence ID" value="CapteP208128"/>
    <property type="gene ID" value="CapteG208128"/>
</dbReference>